<gene>
    <name evidence="2" type="ORF">SAMN05414137_122107</name>
</gene>
<dbReference type="eggNOG" id="COG3324">
    <property type="taxonomic scope" value="Bacteria"/>
</dbReference>
<dbReference type="Gene3D" id="3.10.180.10">
    <property type="entry name" value="2,3-Dihydroxybiphenyl 1,2-Dioxygenase, domain 1"/>
    <property type="match status" value="2"/>
</dbReference>
<protein>
    <recommendedName>
        <fullName evidence="1">VOC domain-containing protein</fullName>
    </recommendedName>
</protein>
<evidence type="ECO:0000313" key="2">
    <source>
        <dbReference type="EMBL" id="SEM28255.1"/>
    </source>
</evidence>
<dbReference type="Proteomes" id="UP000183015">
    <property type="component" value="Unassembled WGS sequence"/>
</dbReference>
<dbReference type="RefSeq" id="WP_042452375.1">
    <property type="nucleotide sequence ID" value="NZ_BBPN01000025.1"/>
</dbReference>
<reference evidence="3" key="1">
    <citation type="submission" date="2016-10" db="EMBL/GenBank/DDBJ databases">
        <authorList>
            <person name="Varghese N."/>
        </authorList>
    </citation>
    <scope>NUCLEOTIDE SEQUENCE [LARGE SCALE GENOMIC DNA]</scope>
    <source>
        <strain evidence="3">DSM 45096 / BCRC 16803 / CGMCC 4.1857 / CIP 109030 / JCM 12277 / KCTC 19219 / NBRC 100920 / 33214</strain>
    </source>
</reference>
<dbReference type="Pfam" id="PF00903">
    <property type="entry name" value="Glyoxalase"/>
    <property type="match status" value="2"/>
</dbReference>
<name>A0A1H7X3R8_STRJI</name>
<organism evidence="2 3">
    <name type="scientific">Streptacidiphilus jiangxiensis</name>
    <dbReference type="NCBI Taxonomy" id="235985"/>
    <lineage>
        <taxon>Bacteria</taxon>
        <taxon>Bacillati</taxon>
        <taxon>Actinomycetota</taxon>
        <taxon>Actinomycetes</taxon>
        <taxon>Kitasatosporales</taxon>
        <taxon>Streptomycetaceae</taxon>
        <taxon>Streptacidiphilus</taxon>
    </lineage>
</organism>
<dbReference type="SUPFAM" id="SSF54593">
    <property type="entry name" value="Glyoxalase/Bleomycin resistance protein/Dihydroxybiphenyl dioxygenase"/>
    <property type="match status" value="2"/>
</dbReference>
<dbReference type="OrthoDB" id="9793039at2"/>
<feature type="domain" description="VOC" evidence="1">
    <location>
        <begin position="12"/>
        <end position="129"/>
    </location>
</feature>
<dbReference type="PANTHER" id="PTHR33993:SF10">
    <property type="entry name" value="CONSERVED PROTEIN"/>
    <property type="match status" value="1"/>
</dbReference>
<keyword evidence="3" id="KW-1185">Reference proteome</keyword>
<dbReference type="InterPro" id="IPR037523">
    <property type="entry name" value="VOC_core"/>
</dbReference>
<proteinExistence type="predicted"/>
<dbReference type="PROSITE" id="PS51819">
    <property type="entry name" value="VOC"/>
    <property type="match status" value="2"/>
</dbReference>
<evidence type="ECO:0000259" key="1">
    <source>
        <dbReference type="PROSITE" id="PS51819"/>
    </source>
</evidence>
<dbReference type="STRING" id="235985.SAMN05414137_122107"/>
<dbReference type="AlphaFoldDB" id="A0A1H7X3R8"/>
<dbReference type="CDD" id="cd07247">
    <property type="entry name" value="SgaA_N_like"/>
    <property type="match status" value="1"/>
</dbReference>
<dbReference type="InterPro" id="IPR004360">
    <property type="entry name" value="Glyas_Fos-R_dOase_dom"/>
</dbReference>
<evidence type="ECO:0000313" key="3">
    <source>
        <dbReference type="Proteomes" id="UP000183015"/>
    </source>
</evidence>
<accession>A0A1H7X3R8</accession>
<dbReference type="PANTHER" id="PTHR33993">
    <property type="entry name" value="GLYOXALASE-RELATED"/>
    <property type="match status" value="1"/>
</dbReference>
<dbReference type="InterPro" id="IPR029068">
    <property type="entry name" value="Glyas_Bleomycin-R_OHBP_Dase"/>
</dbReference>
<dbReference type="InterPro" id="IPR052164">
    <property type="entry name" value="Anthracycline_SecMetBiosynth"/>
</dbReference>
<sequence length="262" mass="27695">MSTTTKPYAPGTPCWVDLMAKDQQAALDFYKDVFGWAGEPGPAEFGGYAVMELGGRPVCGIGPAMAPEGMPEPPHVWTTYLASDDADATSKRIKDAHGTVMFEPMDVGNLGRMLVAADPTGAVFGVWGHKEFFGAVAVNEPGSLCWNECNTRDVPAAAAFYDAAMGVKAVAMDQMPGYFGLEVGGKTVGGLQDMGSNFPAEVPPHWMTWFCVDDTDATVDAAVKRGATVVVPPMDIPPGRMAGIQDPWGAVFCVLKLAVQPS</sequence>
<feature type="domain" description="VOC" evidence="1">
    <location>
        <begin position="143"/>
        <end position="257"/>
    </location>
</feature>
<dbReference type="EMBL" id="FOAZ01000022">
    <property type="protein sequence ID" value="SEM28255.1"/>
    <property type="molecule type" value="Genomic_DNA"/>
</dbReference>